<sequence length="66" mass="7375">MSTHSTSKMLARMHKNPQSEKLIDIDSKHPQLDDLDSPQLKPEANMENVLTNILGASFTNKPSPMD</sequence>
<dbReference type="OrthoDB" id="5652331at2"/>
<organism evidence="2 3">
    <name type="scientific">Legionella waltersii</name>
    <dbReference type="NCBI Taxonomy" id="66969"/>
    <lineage>
        <taxon>Bacteria</taxon>
        <taxon>Pseudomonadati</taxon>
        <taxon>Pseudomonadota</taxon>
        <taxon>Gammaproteobacteria</taxon>
        <taxon>Legionellales</taxon>
        <taxon>Legionellaceae</taxon>
        <taxon>Legionella</taxon>
    </lineage>
</organism>
<gene>
    <name evidence="2" type="ORF">Lwal_2474</name>
</gene>
<dbReference type="EMBL" id="LNZB01000056">
    <property type="protein sequence ID" value="KTD75536.1"/>
    <property type="molecule type" value="Genomic_DNA"/>
</dbReference>
<evidence type="ECO:0000313" key="2">
    <source>
        <dbReference type="EMBL" id="KTD75536.1"/>
    </source>
</evidence>
<dbReference type="Proteomes" id="UP000054729">
    <property type="component" value="Unassembled WGS sequence"/>
</dbReference>
<protein>
    <submittedName>
        <fullName evidence="2">Uncharacterized protein</fullName>
    </submittedName>
</protein>
<dbReference type="PATRIC" id="fig|66969.6.peg.2681"/>
<keyword evidence="3" id="KW-1185">Reference proteome</keyword>
<proteinExistence type="predicted"/>
<dbReference type="RefSeq" id="WP_058481106.1">
    <property type="nucleotide sequence ID" value="NZ_CAAAIQ010000002.1"/>
</dbReference>
<dbReference type="AlphaFoldDB" id="A0A0W1A2Z3"/>
<comment type="caution">
    <text evidence="2">The sequence shown here is derived from an EMBL/GenBank/DDBJ whole genome shotgun (WGS) entry which is preliminary data.</text>
</comment>
<name>A0A0W1A2Z3_9GAMM</name>
<feature type="region of interest" description="Disordered" evidence="1">
    <location>
        <begin position="1"/>
        <end position="23"/>
    </location>
</feature>
<accession>A0A0W1A2Z3</accession>
<reference evidence="2 3" key="1">
    <citation type="submission" date="2015-11" db="EMBL/GenBank/DDBJ databases">
        <title>Genomic analysis of 38 Legionella species identifies large and diverse effector repertoires.</title>
        <authorList>
            <person name="Burstein D."/>
            <person name="Amaro F."/>
            <person name="Zusman T."/>
            <person name="Lifshitz Z."/>
            <person name="Cohen O."/>
            <person name="Gilbert J.A."/>
            <person name="Pupko T."/>
            <person name="Shuman H.A."/>
            <person name="Segal G."/>
        </authorList>
    </citation>
    <scope>NUCLEOTIDE SEQUENCE [LARGE SCALE GENOMIC DNA]</scope>
    <source>
        <strain evidence="2 3">ATCC 51914</strain>
    </source>
</reference>
<evidence type="ECO:0000313" key="3">
    <source>
        <dbReference type="Proteomes" id="UP000054729"/>
    </source>
</evidence>
<dbReference type="STRING" id="66969.Lwal_2474"/>
<evidence type="ECO:0000256" key="1">
    <source>
        <dbReference type="SAM" id="MobiDB-lite"/>
    </source>
</evidence>